<dbReference type="PANTHER" id="PTHR30576">
    <property type="entry name" value="COLANIC BIOSYNTHESIS UDP-GLUCOSE LIPID CARRIER TRANSFERASE"/>
    <property type="match status" value="1"/>
</dbReference>
<keyword evidence="4 7" id="KW-0812">Transmembrane</keyword>
<keyword evidence="5 7" id="KW-1133">Transmembrane helix</keyword>
<dbReference type="NCBIfam" id="TIGR03025">
    <property type="entry name" value="EPS_sugtrans"/>
    <property type="match status" value="1"/>
</dbReference>
<gene>
    <name evidence="9" type="ORF">E6C70_14400</name>
</gene>
<evidence type="ECO:0000256" key="4">
    <source>
        <dbReference type="ARBA" id="ARBA00022692"/>
    </source>
</evidence>
<comment type="similarity">
    <text evidence="2">Belongs to the bacterial sugar transferase family.</text>
</comment>
<dbReference type="EMBL" id="SSSN01000013">
    <property type="protein sequence ID" value="THG30556.1"/>
    <property type="molecule type" value="Genomic_DNA"/>
</dbReference>
<name>A0A4S4FMV2_9MICO</name>
<dbReference type="PANTHER" id="PTHR30576:SF10">
    <property type="entry name" value="SLL5057 PROTEIN"/>
    <property type="match status" value="1"/>
</dbReference>
<evidence type="ECO:0000259" key="8">
    <source>
        <dbReference type="Pfam" id="PF02397"/>
    </source>
</evidence>
<evidence type="ECO:0000256" key="5">
    <source>
        <dbReference type="ARBA" id="ARBA00022989"/>
    </source>
</evidence>
<comment type="subcellular location">
    <subcellularLocation>
        <location evidence="1">Membrane</location>
        <topology evidence="1">Multi-pass membrane protein</topology>
    </subcellularLocation>
</comment>
<feature type="transmembrane region" description="Helical" evidence="7">
    <location>
        <begin position="121"/>
        <end position="138"/>
    </location>
</feature>
<evidence type="ECO:0000256" key="3">
    <source>
        <dbReference type="ARBA" id="ARBA00022679"/>
    </source>
</evidence>
<dbReference type="OrthoDB" id="9808602at2"/>
<keyword evidence="10" id="KW-1185">Reference proteome</keyword>
<evidence type="ECO:0000256" key="1">
    <source>
        <dbReference type="ARBA" id="ARBA00004141"/>
    </source>
</evidence>
<comment type="caution">
    <text evidence="9">The sequence shown here is derived from an EMBL/GenBank/DDBJ whole genome shotgun (WGS) entry which is preliminary data.</text>
</comment>
<evidence type="ECO:0000313" key="9">
    <source>
        <dbReference type="EMBL" id="THG30556.1"/>
    </source>
</evidence>
<dbReference type="AlphaFoldDB" id="A0A4S4FMV2"/>
<dbReference type="InterPro" id="IPR017475">
    <property type="entry name" value="EPS_sugar_tfrase"/>
</dbReference>
<feature type="transmembrane region" description="Helical" evidence="7">
    <location>
        <begin position="144"/>
        <end position="163"/>
    </location>
</feature>
<keyword evidence="3 9" id="KW-0808">Transferase</keyword>
<dbReference type="InterPro" id="IPR003362">
    <property type="entry name" value="Bact_transf"/>
</dbReference>
<protein>
    <submittedName>
        <fullName evidence="9">Sugar transferase</fullName>
    </submittedName>
</protein>
<reference evidence="9 10" key="1">
    <citation type="submission" date="2019-04" db="EMBL/GenBank/DDBJ databases">
        <authorList>
            <person name="Jiang L."/>
        </authorList>
    </citation>
    <scope>NUCLEOTIDE SEQUENCE [LARGE SCALE GENOMIC DNA]</scope>
    <source>
        <strain evidence="9 10">YIM 131861</strain>
    </source>
</reference>
<sequence length="507" mass="56216">MSELRPRLHSVAVPRPHLRIVEPTVDDGVDAPSSGVAWARRYRDRLRLSDTLIVIAAFAIAHGVRLVAEILAGTAPGPLFSYLGVPALVAALWLVCLSAFRTRDPHVIGVGATEYRRIANASALAFGIFAMGCIVFSVDFARGYFLVALPLGMVGLLVGRWSWRRWLLNQRRFGHYLTRALVVGARDDVQYVVDQITRRSGAAYAVVGAAVEESDHSDLVSDGNRVPVVADIEGAATSAARLRADTVIVAGQPSGGGDFIKRLSWLLEGTATDLVLSSRLTDVAGPRIHFRPVEGLPLIHVEIPTFEGWKHTLKRTFDIAFSALALVLLSPLLLAIAIWVRLDSPGPVVFRQERCGRNGESFEMFKFRSMVMTAEDDLKGLLDGNEGSGLLFKMRNDPRVTRAGQWLRKFSLDELLQFWNVFKGAMSIVGPRPPLRAEVERYGDDVHRRLYIKPGITGLWQISGRSDLSWEESVRLDLYYVENWSLTGDFMIIWRTLKTVVSPQGAY</sequence>
<keyword evidence="6 7" id="KW-0472">Membrane</keyword>
<dbReference type="Pfam" id="PF13727">
    <property type="entry name" value="CoA_binding_3"/>
    <property type="match status" value="1"/>
</dbReference>
<evidence type="ECO:0000313" key="10">
    <source>
        <dbReference type="Proteomes" id="UP000307380"/>
    </source>
</evidence>
<evidence type="ECO:0000256" key="6">
    <source>
        <dbReference type="ARBA" id="ARBA00023136"/>
    </source>
</evidence>
<feature type="domain" description="Bacterial sugar transferase" evidence="8">
    <location>
        <begin position="314"/>
        <end position="501"/>
    </location>
</feature>
<dbReference type="GO" id="GO:0016780">
    <property type="term" value="F:phosphotransferase activity, for other substituted phosphate groups"/>
    <property type="evidence" value="ECO:0007669"/>
    <property type="project" value="TreeGrafter"/>
</dbReference>
<feature type="transmembrane region" description="Helical" evidence="7">
    <location>
        <begin position="319"/>
        <end position="340"/>
    </location>
</feature>
<feature type="transmembrane region" description="Helical" evidence="7">
    <location>
        <begin position="80"/>
        <end position="100"/>
    </location>
</feature>
<dbReference type="Proteomes" id="UP000307380">
    <property type="component" value="Unassembled WGS sequence"/>
</dbReference>
<evidence type="ECO:0000256" key="2">
    <source>
        <dbReference type="ARBA" id="ARBA00006464"/>
    </source>
</evidence>
<evidence type="ECO:0000256" key="7">
    <source>
        <dbReference type="SAM" id="Phobius"/>
    </source>
</evidence>
<proteinExistence type="inferred from homology"/>
<accession>A0A4S4FMV2</accession>
<organism evidence="9 10">
    <name type="scientific">Orlajensenia flava</name>
    <dbReference type="NCBI Taxonomy" id="2565934"/>
    <lineage>
        <taxon>Bacteria</taxon>
        <taxon>Bacillati</taxon>
        <taxon>Actinomycetota</taxon>
        <taxon>Actinomycetes</taxon>
        <taxon>Micrococcales</taxon>
        <taxon>Microbacteriaceae</taxon>
        <taxon>Orlajensenia</taxon>
    </lineage>
</organism>
<feature type="transmembrane region" description="Helical" evidence="7">
    <location>
        <begin position="48"/>
        <end position="68"/>
    </location>
</feature>
<dbReference type="RefSeq" id="WP_136425254.1">
    <property type="nucleotide sequence ID" value="NZ_SSSN01000013.1"/>
</dbReference>
<dbReference type="GO" id="GO:0016020">
    <property type="term" value="C:membrane"/>
    <property type="evidence" value="ECO:0007669"/>
    <property type="project" value="UniProtKB-SubCell"/>
</dbReference>
<dbReference type="Pfam" id="PF02397">
    <property type="entry name" value="Bac_transf"/>
    <property type="match status" value="1"/>
</dbReference>